<name>A0A369PNB7_9SPHI</name>
<sequence length="768" mass="86823">MLSFLMLTNYIYSSQIYSPLSKFMKPYLLLALLLISCRIHSQFKINGSFEELDKNRLPQGWLFSFFDEQKKAYPVLLDSTTKQDGKYSLLIEKKEPQAPFGVIDYPIKQTFEGKKIELKAYLKTENVASGYAGLWLRIDDKNIKTLAFDNMQDRGIKGTTDWKQYSIKLDYNSEEVRTVHIGGLLVGDGKAWFDHFEIFIDDKPISNAPLKELIVPKADLDTAFAKSSGLKEIDLTDQLSTNLIITGQFWGFLKYHHPAIAKGDYNWDAELFRLLPSVIQAKNKNELNTALETFLDKLPKPAICKTCKSIANIAYEIKPNYGSLFDSKFVDESLLQKLAFIRDNRNTDANYYIDMTPGVSNPIFKNEKPYLEMTYPDAGYRLLSLYRYWAMINYFFPYKDVIGQDWNNVLKVALPDFVNAKNELDYGKAALKLIASVNDTHANLWSGSNAINDFKGKYAAPFQATFIEKKLVITALYKDTLDVKSKLKVGDVIIAIKGKDVDLLIKDFLAFTPASNYDTQLRDLPNNYLLRGNEVRMKIKINRDGNQFDYDLPMRIFGRGGKDPDFDKAEPFKLINENIGYVFPGKYKNAILPDIKKLFVNTKGIIVDMRCYPSEFMPFTFGNYIKSLSTPFVKFTIGNLDYPGAFKFRPALTNGQKASDNYKGKVVVIVNSTSQSQAEYTTMAFQSSPNVRVIGSTTAGADGNISPIVLPGGLSTMISGIGVFYPDGKPTQRVGVKIDSVIYPTINGIKEGKDELLEKAIETLNKGW</sequence>
<dbReference type="SUPFAM" id="SSF52096">
    <property type="entry name" value="ClpP/crotonase"/>
    <property type="match status" value="1"/>
</dbReference>
<dbReference type="GO" id="GO:0008236">
    <property type="term" value="F:serine-type peptidase activity"/>
    <property type="evidence" value="ECO:0007669"/>
    <property type="project" value="InterPro"/>
</dbReference>
<feature type="domain" description="Tail specific protease" evidence="1">
    <location>
        <begin position="656"/>
        <end position="740"/>
    </location>
</feature>
<dbReference type="Pfam" id="PF03572">
    <property type="entry name" value="Peptidase_S41"/>
    <property type="match status" value="1"/>
</dbReference>
<dbReference type="Gene3D" id="3.90.226.10">
    <property type="entry name" value="2-enoyl-CoA Hydratase, Chain A, domain 1"/>
    <property type="match status" value="1"/>
</dbReference>
<proteinExistence type="predicted"/>
<dbReference type="Gene3D" id="3.30.750.44">
    <property type="match status" value="1"/>
</dbReference>
<evidence type="ECO:0000259" key="1">
    <source>
        <dbReference type="Pfam" id="PF03572"/>
    </source>
</evidence>
<dbReference type="InterPro" id="IPR005151">
    <property type="entry name" value="Tail-specific_protease"/>
</dbReference>
<dbReference type="CDD" id="cd07562">
    <property type="entry name" value="Peptidase_S41_TRI"/>
    <property type="match status" value="1"/>
</dbReference>
<dbReference type="Gene3D" id="2.60.120.260">
    <property type="entry name" value="Galactose-binding domain-like"/>
    <property type="match status" value="1"/>
</dbReference>
<evidence type="ECO:0000313" key="2">
    <source>
        <dbReference type="EMBL" id="RDC54091.1"/>
    </source>
</evidence>
<dbReference type="AlphaFoldDB" id="A0A369PNB7"/>
<dbReference type="Gene3D" id="2.30.42.10">
    <property type="match status" value="1"/>
</dbReference>
<organism evidence="2 3">
    <name type="scientific">Pedobacter chinensis</name>
    <dbReference type="NCBI Taxonomy" id="2282421"/>
    <lineage>
        <taxon>Bacteria</taxon>
        <taxon>Pseudomonadati</taxon>
        <taxon>Bacteroidota</taxon>
        <taxon>Sphingobacteriia</taxon>
        <taxon>Sphingobacteriales</taxon>
        <taxon>Sphingobacteriaceae</taxon>
        <taxon>Pedobacter</taxon>
    </lineage>
</organism>
<dbReference type="EMBL" id="QPKV01000018">
    <property type="protein sequence ID" value="RDC54091.1"/>
    <property type="molecule type" value="Genomic_DNA"/>
</dbReference>
<reference evidence="2 3" key="1">
    <citation type="submission" date="2018-07" db="EMBL/GenBank/DDBJ databases">
        <title>Pedobacter sp. nov., isolated from soil.</title>
        <authorList>
            <person name="Zhou L.Y."/>
            <person name="Du Z.J."/>
        </authorList>
    </citation>
    <scope>NUCLEOTIDE SEQUENCE [LARGE SCALE GENOMIC DNA]</scope>
    <source>
        <strain evidence="2 3">JDX94</strain>
    </source>
</reference>
<evidence type="ECO:0000313" key="3">
    <source>
        <dbReference type="Proteomes" id="UP000253961"/>
    </source>
</evidence>
<dbReference type="InterPro" id="IPR036034">
    <property type="entry name" value="PDZ_sf"/>
</dbReference>
<comment type="caution">
    <text evidence="2">The sequence shown here is derived from an EMBL/GenBank/DDBJ whole genome shotgun (WGS) entry which is preliminary data.</text>
</comment>
<protein>
    <submittedName>
        <fullName evidence="2">Peptidase S41</fullName>
    </submittedName>
</protein>
<keyword evidence="3" id="KW-1185">Reference proteome</keyword>
<accession>A0A369PNB7</accession>
<gene>
    <name evidence="2" type="ORF">DU508_23340</name>
</gene>
<dbReference type="InterPro" id="IPR029045">
    <property type="entry name" value="ClpP/crotonase-like_dom_sf"/>
</dbReference>
<dbReference type="Proteomes" id="UP000253961">
    <property type="component" value="Unassembled WGS sequence"/>
</dbReference>
<dbReference type="GO" id="GO:0006508">
    <property type="term" value="P:proteolysis"/>
    <property type="evidence" value="ECO:0007669"/>
    <property type="project" value="InterPro"/>
</dbReference>